<dbReference type="Proteomes" id="UP000708208">
    <property type="component" value="Unassembled WGS sequence"/>
</dbReference>
<dbReference type="OrthoDB" id="8252054at2759"/>
<proteinExistence type="predicted"/>
<keyword evidence="3" id="KW-1185">Reference proteome</keyword>
<reference evidence="2" key="1">
    <citation type="submission" date="2021-06" db="EMBL/GenBank/DDBJ databases">
        <authorList>
            <person name="Hodson N. C."/>
            <person name="Mongue J. A."/>
            <person name="Jaron S. K."/>
        </authorList>
    </citation>
    <scope>NUCLEOTIDE SEQUENCE</scope>
</reference>
<name>A0A8J2LBL0_9HEXA</name>
<feature type="compositionally biased region" description="Basic and acidic residues" evidence="1">
    <location>
        <begin position="267"/>
        <end position="287"/>
    </location>
</feature>
<dbReference type="EMBL" id="CAJVCH010456790">
    <property type="protein sequence ID" value="CAG7819694.1"/>
    <property type="molecule type" value="Genomic_DNA"/>
</dbReference>
<evidence type="ECO:0000313" key="2">
    <source>
        <dbReference type="EMBL" id="CAG7819694.1"/>
    </source>
</evidence>
<evidence type="ECO:0000256" key="1">
    <source>
        <dbReference type="SAM" id="MobiDB-lite"/>
    </source>
</evidence>
<organism evidence="2 3">
    <name type="scientific">Allacma fusca</name>
    <dbReference type="NCBI Taxonomy" id="39272"/>
    <lineage>
        <taxon>Eukaryota</taxon>
        <taxon>Metazoa</taxon>
        <taxon>Ecdysozoa</taxon>
        <taxon>Arthropoda</taxon>
        <taxon>Hexapoda</taxon>
        <taxon>Collembola</taxon>
        <taxon>Symphypleona</taxon>
        <taxon>Sminthuridae</taxon>
        <taxon>Allacma</taxon>
    </lineage>
</organism>
<feature type="region of interest" description="Disordered" evidence="1">
    <location>
        <begin position="350"/>
        <end position="383"/>
    </location>
</feature>
<comment type="caution">
    <text evidence="2">The sequence shown here is derived from an EMBL/GenBank/DDBJ whole genome shotgun (WGS) entry which is preliminary data.</text>
</comment>
<protein>
    <submittedName>
        <fullName evidence="2">Uncharacterized protein</fullName>
    </submittedName>
</protein>
<feature type="compositionally biased region" description="Basic and acidic residues" evidence="1">
    <location>
        <begin position="362"/>
        <end position="381"/>
    </location>
</feature>
<evidence type="ECO:0000313" key="3">
    <source>
        <dbReference type="Proteomes" id="UP000708208"/>
    </source>
</evidence>
<feature type="region of interest" description="Disordered" evidence="1">
    <location>
        <begin position="267"/>
        <end position="292"/>
    </location>
</feature>
<gene>
    <name evidence="2" type="ORF">AFUS01_LOCUS30125</name>
</gene>
<accession>A0A8J2LBL0</accession>
<dbReference type="AlphaFoldDB" id="A0A8J2LBL0"/>
<sequence length="752" mass="86767">MYASCLEGHVHPLKNQQMQNIAAHTCTADDLDLRVMYVRGKQQRTLLIVFQEVTCPIKTTIRRYIDRLNLHPELAEYYRESEFQRIELYIREYLLTILAADLIKGFKRCVISDPAPRLSEQVSSVAVEIINLRSFLVDSITSLWVPPPPLARPNLSINIRRAFSVDDLNLPPYVIPAVHVENAEEVIAPIRIPANDNVATAQSAEENSDNVFDTTDGDDDDVFESNSEKLNKTFHDLNVTLSEDDVRMINSTKRELFVSLTRCDTKKSELKSPDESLPEAKRHEPEVLPKPPKSVTFHFAEGELPSHRLVTPDEPLPFTLESMLAQLKANSDSAPSTSYLVPPVIASSSDHIFVRPPPSDAENEKCNDKSENSSDNKKPVDSNDVENVVTDRSSNSNVPAVIPAAIPVIPTNDRAYLRVTFPRFNYAEIDGKQNFARDLIDSNKIPEQRFKTYVPPFYPRNYILMAFEWNGPDFSSLYLRLWNGLNRGTTVNYHIVVPIFPRYVRRQTFEWPRTRVEALCWRNHLNFVRKTVSEEIFPHEYVDFPRWSYEDRNLEVNHLLTILGNVRGQELEIIFDATLPVSLISQDAVDNLTPFVDFQFTELQHPRATYVPWKDFVRVLSHKRTTVPIRLTPNIRWHVEEEHLFNCYVADFPVSRGRDPKLGTIILGRQLIPHINRFDPDKLDMSIMGPEENRRLRSIRCKEKVPEIRIRGLMRTLREATPDDIKAEFEPVQNYCIEKIKGCRYDEDYIDF</sequence>